<dbReference type="Gene3D" id="3.30.870.10">
    <property type="entry name" value="Endonuclease Chain A"/>
    <property type="match status" value="1"/>
</dbReference>
<dbReference type="AlphaFoldDB" id="D7BJQ8"/>
<dbReference type="HOGENOM" id="CLU_1530774_0_0_0"/>
<gene>
    <name evidence="1" type="ORF">Mesil_3624</name>
</gene>
<evidence type="ECO:0000313" key="2">
    <source>
        <dbReference type="Proteomes" id="UP000001916"/>
    </source>
</evidence>
<reference evidence="1 2" key="1">
    <citation type="journal article" date="2010" name="Stand. Genomic Sci.">
        <title>Complete genome sequence of Meiothermus silvanus type strain (VI-R2).</title>
        <authorList>
            <person name="Sikorski J."/>
            <person name="Tindall B.J."/>
            <person name="Lowry S."/>
            <person name="Lucas S."/>
            <person name="Nolan M."/>
            <person name="Copeland A."/>
            <person name="Glavina Del Rio T."/>
            <person name="Tice H."/>
            <person name="Cheng J.F."/>
            <person name="Han C."/>
            <person name="Pitluck S."/>
            <person name="Liolios K."/>
            <person name="Ivanova N."/>
            <person name="Mavromatis K."/>
            <person name="Mikhailova N."/>
            <person name="Pati A."/>
            <person name="Goodwin L."/>
            <person name="Chen A."/>
            <person name="Palaniappan K."/>
            <person name="Land M."/>
            <person name="Hauser L."/>
            <person name="Chang Y.J."/>
            <person name="Jeffries C.D."/>
            <person name="Rohde M."/>
            <person name="Goker M."/>
            <person name="Woyke T."/>
            <person name="Bristow J."/>
            <person name="Eisen J.A."/>
            <person name="Markowitz V."/>
            <person name="Hugenholtz P."/>
            <person name="Kyrpides N.C."/>
            <person name="Klenk H.P."/>
            <person name="Lapidus A."/>
        </authorList>
    </citation>
    <scope>NUCLEOTIDE SEQUENCE [LARGE SCALE GENOMIC DNA]</scope>
    <source>
        <strain evidence="2">ATCC 700542 / DSM 9946 / VI-R2</strain>
        <plasmid evidence="2">Plasmid pMESIL02</plasmid>
    </source>
</reference>
<evidence type="ECO:0000313" key="1">
    <source>
        <dbReference type="EMBL" id="ADH65414.1"/>
    </source>
</evidence>
<protein>
    <recommendedName>
        <fullName evidence="3">Phospholipase D-like domain-containing protein</fullName>
    </recommendedName>
</protein>
<geneLocation type="plasmid" evidence="1 2">
    <name>pMESIL02</name>
</geneLocation>
<evidence type="ECO:0008006" key="3">
    <source>
        <dbReference type="Google" id="ProtNLM"/>
    </source>
</evidence>
<name>D7BJQ8_ALLS1</name>
<sequence length="175" mass="19276">MRAGWVLLLGLFSLGMAQEKNTLSHLEEVVGLIAQAQRQIVLVAPGLYNPAIASALHKAAVERGVQVLLLLEIDSINQPSSYAAAFGFLAPEKPLYVRAVRAVRLSPRLLLDSRVLVSGPLVVGDSLTPEPTRLSTRFTDLAVEIDRFNRIWQQAPSCRPTAYMLGEELVLRCRF</sequence>
<keyword evidence="2" id="KW-1185">Reference proteome</keyword>
<dbReference type="KEGG" id="msv:Mesil_3624"/>
<dbReference type="SUPFAM" id="SSF56024">
    <property type="entry name" value="Phospholipase D/nuclease"/>
    <property type="match status" value="1"/>
</dbReference>
<proteinExistence type="predicted"/>
<accession>D7BJQ8</accession>
<dbReference type="EMBL" id="CP002044">
    <property type="protein sequence ID" value="ADH65414.1"/>
    <property type="molecule type" value="Genomic_DNA"/>
</dbReference>
<keyword evidence="1" id="KW-0614">Plasmid</keyword>
<organism evidence="1 2">
    <name type="scientific">Allomeiothermus silvanus (strain ATCC 700542 / DSM 9946 / NBRC 106475 / NCIMB 13440 / VI-R2)</name>
    <name type="common">Thermus silvanus</name>
    <dbReference type="NCBI Taxonomy" id="526227"/>
    <lineage>
        <taxon>Bacteria</taxon>
        <taxon>Thermotogati</taxon>
        <taxon>Deinococcota</taxon>
        <taxon>Deinococci</taxon>
        <taxon>Thermales</taxon>
        <taxon>Thermaceae</taxon>
        <taxon>Allomeiothermus</taxon>
    </lineage>
</organism>
<dbReference type="RefSeq" id="WP_013159888.1">
    <property type="nucleotide sequence ID" value="NC_014214.1"/>
</dbReference>
<dbReference type="Proteomes" id="UP000001916">
    <property type="component" value="Plasmid pMESIL02"/>
</dbReference>